<evidence type="ECO:0000313" key="2">
    <source>
        <dbReference type="Proteomes" id="UP001479290"/>
    </source>
</evidence>
<dbReference type="Proteomes" id="UP001479290">
    <property type="component" value="Unassembled WGS sequence"/>
</dbReference>
<reference evidence="1 2" key="1">
    <citation type="submission" date="2024-05" db="EMBL/GenBank/DDBJ databases">
        <title>A high-quality chromosomal-level genome assembly of Topmouth culter (Culter alburnus).</title>
        <authorList>
            <person name="Zhao H."/>
        </authorList>
    </citation>
    <scope>NUCLEOTIDE SEQUENCE [LARGE SCALE GENOMIC DNA]</scope>
    <source>
        <strain evidence="1">CATC2023</strain>
        <tissue evidence="1">Muscle</tissue>
    </source>
</reference>
<feature type="non-terminal residue" evidence="1">
    <location>
        <position position="1"/>
    </location>
</feature>
<evidence type="ECO:0000313" key="1">
    <source>
        <dbReference type="EMBL" id="KAK9973708.1"/>
    </source>
</evidence>
<comment type="caution">
    <text evidence="1">The sequence shown here is derived from an EMBL/GenBank/DDBJ whole genome shotgun (WGS) entry which is preliminary data.</text>
</comment>
<dbReference type="AlphaFoldDB" id="A0AAW2AKW0"/>
<proteinExistence type="predicted"/>
<organism evidence="1 2">
    <name type="scientific">Culter alburnus</name>
    <name type="common">Topmouth culter</name>
    <dbReference type="NCBI Taxonomy" id="194366"/>
    <lineage>
        <taxon>Eukaryota</taxon>
        <taxon>Metazoa</taxon>
        <taxon>Chordata</taxon>
        <taxon>Craniata</taxon>
        <taxon>Vertebrata</taxon>
        <taxon>Euteleostomi</taxon>
        <taxon>Actinopterygii</taxon>
        <taxon>Neopterygii</taxon>
        <taxon>Teleostei</taxon>
        <taxon>Ostariophysi</taxon>
        <taxon>Cypriniformes</taxon>
        <taxon>Xenocyprididae</taxon>
        <taxon>Xenocypridinae</taxon>
        <taxon>Culter</taxon>
    </lineage>
</organism>
<name>A0AAW2AKW0_CULAL</name>
<accession>A0AAW2AKW0</accession>
<dbReference type="EMBL" id="JAWDJR010000006">
    <property type="protein sequence ID" value="KAK9973708.1"/>
    <property type="molecule type" value="Genomic_DNA"/>
</dbReference>
<protein>
    <submittedName>
        <fullName evidence="1">Uncharacterized protein</fullName>
    </submittedName>
</protein>
<keyword evidence="2" id="KW-1185">Reference proteome</keyword>
<gene>
    <name evidence="1" type="ORF">ABG768_024422</name>
</gene>
<sequence>LCEHGAISKSADLHLYQNPPPSAKPAAFSVLQSCAAYLRASPNSPDSLPRVSANTRA</sequence>